<dbReference type="EMBL" id="JBHLZU010000018">
    <property type="protein sequence ID" value="MFB9906445.1"/>
    <property type="molecule type" value="Genomic_DNA"/>
</dbReference>
<dbReference type="SUPFAM" id="SSF46955">
    <property type="entry name" value="Putative DNA-binding domain"/>
    <property type="match status" value="1"/>
</dbReference>
<dbReference type="RefSeq" id="WP_377854773.1">
    <property type="nucleotide sequence ID" value="NZ_JBHLZU010000018.1"/>
</dbReference>
<dbReference type="PRINTS" id="PR00040">
    <property type="entry name" value="HTHMERR"/>
</dbReference>
<dbReference type="Proteomes" id="UP001589693">
    <property type="component" value="Unassembled WGS sequence"/>
</dbReference>
<evidence type="ECO:0000256" key="1">
    <source>
        <dbReference type="ARBA" id="ARBA00022491"/>
    </source>
</evidence>
<evidence type="ECO:0000256" key="5">
    <source>
        <dbReference type="SAM" id="Coils"/>
    </source>
</evidence>
<feature type="coiled-coil region" evidence="5">
    <location>
        <begin position="79"/>
        <end position="106"/>
    </location>
</feature>
<accession>A0ABV5ZZW3</accession>
<keyword evidence="2" id="KW-0805">Transcription regulation</keyword>
<keyword evidence="5" id="KW-0175">Coiled coil</keyword>
<dbReference type="PANTHER" id="PTHR30204:SF69">
    <property type="entry name" value="MERR-FAMILY TRANSCRIPTIONAL REGULATOR"/>
    <property type="match status" value="1"/>
</dbReference>
<keyword evidence="4" id="KW-0804">Transcription</keyword>
<dbReference type="InterPro" id="IPR047057">
    <property type="entry name" value="MerR_fam"/>
</dbReference>
<comment type="caution">
    <text evidence="7">The sequence shown here is derived from an EMBL/GenBank/DDBJ whole genome shotgun (WGS) entry which is preliminary data.</text>
</comment>
<dbReference type="PANTHER" id="PTHR30204">
    <property type="entry name" value="REDOX-CYCLING DRUG-SENSING TRANSCRIPTIONAL ACTIVATOR SOXR"/>
    <property type="match status" value="1"/>
</dbReference>
<dbReference type="SMART" id="SM00422">
    <property type="entry name" value="HTH_MERR"/>
    <property type="match status" value="1"/>
</dbReference>
<organism evidence="7 8">
    <name type="scientific">Allokutzneria oryzae</name>
    <dbReference type="NCBI Taxonomy" id="1378989"/>
    <lineage>
        <taxon>Bacteria</taxon>
        <taxon>Bacillati</taxon>
        <taxon>Actinomycetota</taxon>
        <taxon>Actinomycetes</taxon>
        <taxon>Pseudonocardiales</taxon>
        <taxon>Pseudonocardiaceae</taxon>
        <taxon>Allokutzneria</taxon>
    </lineage>
</organism>
<dbReference type="Pfam" id="PF13411">
    <property type="entry name" value="MerR_1"/>
    <property type="match status" value="1"/>
</dbReference>
<gene>
    <name evidence="7" type="ORF">ACFFQA_21135</name>
</gene>
<keyword evidence="1" id="KW-0678">Repressor</keyword>
<evidence type="ECO:0000256" key="4">
    <source>
        <dbReference type="ARBA" id="ARBA00023163"/>
    </source>
</evidence>
<dbReference type="Gene3D" id="1.10.1660.10">
    <property type="match status" value="1"/>
</dbReference>
<protein>
    <submittedName>
        <fullName evidence="7">MerR family transcriptional regulator</fullName>
    </submittedName>
</protein>
<reference evidence="7 8" key="1">
    <citation type="submission" date="2024-09" db="EMBL/GenBank/DDBJ databases">
        <authorList>
            <person name="Sun Q."/>
            <person name="Mori K."/>
        </authorList>
    </citation>
    <scope>NUCLEOTIDE SEQUENCE [LARGE SCALE GENOMIC DNA]</scope>
    <source>
        <strain evidence="7 8">TBRC 7907</strain>
    </source>
</reference>
<name>A0ABV5ZZW3_9PSEU</name>
<evidence type="ECO:0000256" key="2">
    <source>
        <dbReference type="ARBA" id="ARBA00023015"/>
    </source>
</evidence>
<evidence type="ECO:0000259" key="6">
    <source>
        <dbReference type="PROSITE" id="PS50937"/>
    </source>
</evidence>
<keyword evidence="3" id="KW-0238">DNA-binding</keyword>
<dbReference type="InterPro" id="IPR000551">
    <property type="entry name" value="MerR-type_HTH_dom"/>
</dbReference>
<evidence type="ECO:0000256" key="3">
    <source>
        <dbReference type="ARBA" id="ARBA00023125"/>
    </source>
</evidence>
<proteinExistence type="predicted"/>
<sequence>MLTIGELARLAGTTVRAVRHYTAEGLIDEPPRNSSGYRSYGTMALITVSRIKRLRDLGLSLDQIRELLGEKPRALDDALSTLDNELAEQEKRIAAQRKRIAELRASAEDPEIPGELGEMLRRLEAEGVDGKLLRWEKEALLLVTITSPESLGQLTEAYRTFWGGPVRSESLLRLMRGFQELASEPEDSPEVERLAENLLADNPNITAMMQRQEVGDVGPMDAMFTDFIDSFAPAQRRFIYLMAERAVGKESS</sequence>
<keyword evidence="8" id="KW-1185">Reference proteome</keyword>
<evidence type="ECO:0000313" key="8">
    <source>
        <dbReference type="Proteomes" id="UP001589693"/>
    </source>
</evidence>
<dbReference type="InterPro" id="IPR009061">
    <property type="entry name" value="DNA-bd_dom_put_sf"/>
</dbReference>
<feature type="domain" description="HTH merR-type" evidence="6">
    <location>
        <begin position="1"/>
        <end position="70"/>
    </location>
</feature>
<evidence type="ECO:0000313" key="7">
    <source>
        <dbReference type="EMBL" id="MFB9906445.1"/>
    </source>
</evidence>
<dbReference type="PROSITE" id="PS50937">
    <property type="entry name" value="HTH_MERR_2"/>
    <property type="match status" value="1"/>
</dbReference>